<dbReference type="PROSITE" id="PS00726">
    <property type="entry name" value="AP_NUCLEASE_F1_1"/>
    <property type="match status" value="1"/>
</dbReference>
<dbReference type="STRING" id="1910958.BTM30_02115"/>
<feature type="binding site" evidence="6">
    <location>
        <position position="7"/>
    </location>
    <ligand>
        <name>Mg(2+)</name>
        <dbReference type="ChEBI" id="CHEBI:18420"/>
        <label>1</label>
    </ligand>
</feature>
<evidence type="ECO:0000256" key="4">
    <source>
        <dbReference type="ARBA" id="ARBA00022842"/>
    </source>
</evidence>
<dbReference type="Gene3D" id="3.60.10.10">
    <property type="entry name" value="Endonuclease/exonuclease/phosphatase"/>
    <property type="match status" value="1"/>
</dbReference>
<feature type="binding site" evidence="6">
    <location>
        <position position="255"/>
    </location>
    <ligand>
        <name>Mg(2+)</name>
        <dbReference type="ChEBI" id="CHEBI:18420"/>
        <label>1</label>
    </ligand>
</feature>
<gene>
    <name evidence="10" type="primary">xth</name>
    <name evidence="10" type="ORF">C7K08_07960</name>
</gene>
<evidence type="ECO:0000256" key="1">
    <source>
        <dbReference type="ARBA" id="ARBA00007092"/>
    </source>
</evidence>
<dbReference type="PROSITE" id="PS51435">
    <property type="entry name" value="AP_NUCLEASE_F1_4"/>
    <property type="match status" value="1"/>
</dbReference>
<sequence>MRIATWNVNSIRSRQEHLLRWLAAAQPDVLGLQETKVEDGLFPQAAIEAAGYETAISGQKSYNGVALLSRLPLEDVRIGFAALLPGDQEAEQLGEQKRVISASVEGVRILNLYVPNGSDLKSDKYNYKLAWLNCLNRYLTVQRQQGEPLCMMGDFNIALEDIDLANPSRHNGGIMASAPERQALRACIGTDLEDAFRLFETEAGHWSWWDYRSGAWDRDQGWRIDHIYISEELQQLAMGCMIHKSERGELKPSDHAPVSIDIGDGAEEEDNF</sequence>
<keyword evidence="6" id="KW-0464">Manganese</keyword>
<keyword evidence="3" id="KW-0378">Hydrolase</keyword>
<feature type="active site" description="Proton acceptor" evidence="5">
    <location>
        <position position="255"/>
    </location>
</feature>
<feature type="domain" description="Endonuclease/exonuclease/phosphatase" evidence="9">
    <location>
        <begin position="4"/>
        <end position="255"/>
    </location>
</feature>
<evidence type="ECO:0000256" key="3">
    <source>
        <dbReference type="ARBA" id="ARBA00022801"/>
    </source>
</evidence>
<comment type="similarity">
    <text evidence="1">Belongs to the DNA repair enzymes AP/ExoA family.</text>
</comment>
<protein>
    <submittedName>
        <fullName evidence="10">Exodeoxyribonuclease III</fullName>
    </submittedName>
</protein>
<feature type="binding site" evidence="6">
    <location>
        <position position="154"/>
    </location>
    <ligand>
        <name>Mg(2+)</name>
        <dbReference type="ChEBI" id="CHEBI:18420"/>
        <label>1</label>
    </ligand>
</feature>
<name>A0A2P7EE03_9SYNE</name>
<organism evidence="10 11">
    <name type="scientific">Synechococcus lacustris str. Tous</name>
    <dbReference type="NCBI Taxonomy" id="1910958"/>
    <lineage>
        <taxon>Bacteria</taxon>
        <taxon>Bacillati</taxon>
        <taxon>Cyanobacteriota</taxon>
        <taxon>Cyanophyceae</taxon>
        <taxon>Synechococcales</taxon>
        <taxon>Synechococcaceae</taxon>
        <taxon>Synechococcus</taxon>
    </lineage>
</organism>
<keyword evidence="4 6" id="KW-0460">Magnesium</keyword>
<evidence type="ECO:0000256" key="6">
    <source>
        <dbReference type="PIRSR" id="PIRSR604808-2"/>
    </source>
</evidence>
<feature type="region of interest" description="Disordered" evidence="8">
    <location>
        <begin position="249"/>
        <end position="272"/>
    </location>
</feature>
<feature type="binding site" evidence="6">
    <location>
        <position position="254"/>
    </location>
    <ligand>
        <name>Mg(2+)</name>
        <dbReference type="ChEBI" id="CHEBI:18420"/>
        <label>1</label>
    </ligand>
</feature>
<reference evidence="11" key="1">
    <citation type="submission" date="2018-03" db="EMBL/GenBank/DDBJ databases">
        <title>Ecological and genomic features of two cosmopolitan and abundant freshwater picocyanobacteria.</title>
        <authorList>
            <person name="Cabello-Yeves P.J."/>
            <person name="Picazo A."/>
            <person name="Camacho A."/>
            <person name="Callieri C."/>
            <person name="Rosselli R."/>
            <person name="Roda-Garcia J."/>
            <person name="Coutinho F.H."/>
            <person name="Rodriguez-Valera F."/>
        </authorList>
    </citation>
    <scope>NUCLEOTIDE SEQUENCE [LARGE SCALE GENOMIC DNA]</scope>
    <source>
        <strain evidence="11">Tous</strain>
    </source>
</reference>
<dbReference type="EMBL" id="PXVC01000031">
    <property type="protein sequence ID" value="PSI01462.1"/>
    <property type="molecule type" value="Genomic_DNA"/>
</dbReference>
<dbReference type="InterPro" id="IPR004808">
    <property type="entry name" value="AP_endonuc_1"/>
</dbReference>
<dbReference type="InterPro" id="IPR005135">
    <property type="entry name" value="Endo/exonuclease/phosphatase"/>
</dbReference>
<dbReference type="RefSeq" id="WP_106500107.1">
    <property type="nucleotide sequence ID" value="NZ_PXVC01000031.1"/>
</dbReference>
<dbReference type="GO" id="GO:0046872">
    <property type="term" value="F:metal ion binding"/>
    <property type="evidence" value="ECO:0007669"/>
    <property type="project" value="UniProtKB-KW"/>
</dbReference>
<dbReference type="InterPro" id="IPR037493">
    <property type="entry name" value="ExoIII-like"/>
</dbReference>
<feature type="binding site" evidence="6">
    <location>
        <position position="156"/>
    </location>
    <ligand>
        <name>Mg(2+)</name>
        <dbReference type="ChEBI" id="CHEBI:18420"/>
        <label>1</label>
    </ligand>
</feature>
<evidence type="ECO:0000256" key="5">
    <source>
        <dbReference type="PIRSR" id="PIRSR604808-1"/>
    </source>
</evidence>
<evidence type="ECO:0000256" key="2">
    <source>
        <dbReference type="ARBA" id="ARBA00022723"/>
    </source>
</evidence>
<dbReference type="GO" id="GO:0004519">
    <property type="term" value="F:endonuclease activity"/>
    <property type="evidence" value="ECO:0007669"/>
    <property type="project" value="InterPro"/>
</dbReference>
<dbReference type="InterPro" id="IPR036691">
    <property type="entry name" value="Endo/exonu/phosph_ase_sf"/>
</dbReference>
<evidence type="ECO:0000313" key="10">
    <source>
        <dbReference type="EMBL" id="PSI01462.1"/>
    </source>
</evidence>
<feature type="site" description="Important for catalytic activity" evidence="7">
    <location>
        <position position="225"/>
    </location>
</feature>
<dbReference type="InterPro" id="IPR020847">
    <property type="entry name" value="AP_endonuclease_F1_BS"/>
</dbReference>
<feature type="binding site" evidence="6">
    <location>
        <position position="34"/>
    </location>
    <ligand>
        <name>Mg(2+)</name>
        <dbReference type="ChEBI" id="CHEBI:18420"/>
        <label>1</label>
    </ligand>
</feature>
<dbReference type="GO" id="GO:0008311">
    <property type="term" value="F:double-stranded DNA 3'-5' DNA exonuclease activity"/>
    <property type="evidence" value="ECO:0007669"/>
    <property type="project" value="InterPro"/>
</dbReference>
<dbReference type="Proteomes" id="UP000240206">
    <property type="component" value="Unassembled WGS sequence"/>
</dbReference>
<feature type="site" description="Interaction with DNA substrate" evidence="7">
    <location>
        <position position="255"/>
    </location>
</feature>
<accession>A0A2P7EE03</accession>
<feature type="active site" evidence="5">
    <location>
        <position position="113"/>
    </location>
</feature>
<keyword evidence="11" id="KW-1185">Reference proteome</keyword>
<evidence type="ECO:0000313" key="11">
    <source>
        <dbReference type="Proteomes" id="UP000240206"/>
    </source>
</evidence>
<dbReference type="CDD" id="cd09086">
    <property type="entry name" value="ExoIII-like_AP-endo"/>
    <property type="match status" value="1"/>
</dbReference>
<dbReference type="SUPFAM" id="SSF56219">
    <property type="entry name" value="DNase I-like"/>
    <property type="match status" value="1"/>
</dbReference>
<dbReference type="NCBIfam" id="TIGR00195">
    <property type="entry name" value="exoDNase_III"/>
    <property type="match status" value="1"/>
</dbReference>
<comment type="caution">
    <text evidence="10">The sequence shown here is derived from an EMBL/GenBank/DDBJ whole genome shotgun (WGS) entry which is preliminary data.</text>
</comment>
<dbReference type="GO" id="GO:0006281">
    <property type="term" value="P:DNA repair"/>
    <property type="evidence" value="ECO:0007669"/>
    <property type="project" value="InterPro"/>
</dbReference>
<dbReference type="PANTHER" id="PTHR43250">
    <property type="entry name" value="EXODEOXYRIBONUCLEASE III"/>
    <property type="match status" value="1"/>
</dbReference>
<evidence type="ECO:0000256" key="8">
    <source>
        <dbReference type="SAM" id="MobiDB-lite"/>
    </source>
</evidence>
<feature type="site" description="Transition state stabilizer" evidence="7">
    <location>
        <position position="156"/>
    </location>
</feature>
<keyword evidence="2 6" id="KW-0479">Metal-binding</keyword>
<dbReference type="AlphaFoldDB" id="A0A2P7EE03"/>
<evidence type="ECO:0000259" key="9">
    <source>
        <dbReference type="Pfam" id="PF03372"/>
    </source>
</evidence>
<dbReference type="NCBIfam" id="TIGR00633">
    <property type="entry name" value="xth"/>
    <property type="match status" value="1"/>
</dbReference>
<dbReference type="Pfam" id="PF03372">
    <property type="entry name" value="Exo_endo_phos"/>
    <property type="match status" value="1"/>
</dbReference>
<dbReference type="PANTHER" id="PTHR43250:SF2">
    <property type="entry name" value="EXODEOXYRIBONUCLEASE III"/>
    <property type="match status" value="1"/>
</dbReference>
<evidence type="ECO:0000256" key="7">
    <source>
        <dbReference type="PIRSR" id="PIRSR604808-3"/>
    </source>
</evidence>
<feature type="active site" description="Proton donor/acceptor" evidence="5">
    <location>
        <position position="154"/>
    </location>
</feature>
<comment type="cofactor">
    <cofactor evidence="6">
        <name>Mg(2+)</name>
        <dbReference type="ChEBI" id="CHEBI:18420"/>
    </cofactor>
    <cofactor evidence="6">
        <name>Mn(2+)</name>
        <dbReference type="ChEBI" id="CHEBI:29035"/>
    </cofactor>
    <text evidence="6">Probably binds two magnesium or manganese ions per subunit.</text>
</comment>
<proteinExistence type="inferred from homology"/>
<dbReference type="GO" id="GO:0003677">
    <property type="term" value="F:DNA binding"/>
    <property type="evidence" value="ECO:0007669"/>
    <property type="project" value="InterPro"/>
</dbReference>